<organism evidence="1">
    <name type="scientific">Oikopleura dioica</name>
    <name type="common">Tunicate</name>
    <dbReference type="NCBI Taxonomy" id="34765"/>
    <lineage>
        <taxon>Eukaryota</taxon>
        <taxon>Metazoa</taxon>
        <taxon>Chordata</taxon>
        <taxon>Tunicata</taxon>
        <taxon>Appendicularia</taxon>
        <taxon>Copelata</taxon>
        <taxon>Oikopleuridae</taxon>
        <taxon>Oikopleura</taxon>
    </lineage>
</organism>
<proteinExistence type="predicted"/>
<sequence>MRASFLLSVSSVFGFSFSSHSNDLIASSSPIGGNTIDCFTCEFVFNATDGTPFTGDERCRDDISKLPNNTQTFPAQIKTPSGFTANVVCATFNFTFYQAIDIKDANSHLKEVQHLGVFDRATFVEYEGSTLEGYEGTLKLLEHEYGCGRNTSTCSEEYHFQPKAKFVETRQPCGSCVFEKVIRKSDQALITVNGAPECMTDPVPESQPSCEAAKAEESGFCQVFDSRICKDDLAKPDMYLQGRICDSATNFLGWGFTNAYIESDSGVSVCTTSKCNNS</sequence>
<reference evidence="1" key="1">
    <citation type="journal article" date="2010" name="Science">
        <title>Plasticity of animal genome architecture unmasked by rapid evolution of a pelagic tunicate.</title>
        <authorList>
            <person name="Denoeud F."/>
            <person name="Henriet S."/>
            <person name="Mungpakdee S."/>
            <person name="Aury J.M."/>
            <person name="Da Silva C."/>
            <person name="Brinkmann H."/>
            <person name="Mikhaleva J."/>
            <person name="Olsen L.C."/>
            <person name="Jubin C."/>
            <person name="Canestro C."/>
            <person name="Bouquet J.M."/>
            <person name="Danks G."/>
            <person name="Poulain J."/>
            <person name="Campsteijn C."/>
            <person name="Adamski M."/>
            <person name="Cross I."/>
            <person name="Yadetie F."/>
            <person name="Muffato M."/>
            <person name="Louis A."/>
            <person name="Butcher S."/>
            <person name="Tsagkogeorga G."/>
            <person name="Konrad A."/>
            <person name="Singh S."/>
            <person name="Jensen M.F."/>
            <person name="Cong E.H."/>
            <person name="Eikeseth-Otteraa H."/>
            <person name="Noel B."/>
            <person name="Anthouard V."/>
            <person name="Porcel B.M."/>
            <person name="Kachouri-Lafond R."/>
            <person name="Nishino A."/>
            <person name="Ugolini M."/>
            <person name="Chourrout P."/>
            <person name="Nishida H."/>
            <person name="Aasland R."/>
            <person name="Huzurbazar S."/>
            <person name="Westhof E."/>
            <person name="Delsuc F."/>
            <person name="Lehrach H."/>
            <person name="Reinhardt R."/>
            <person name="Weissenbach J."/>
            <person name="Roy S.W."/>
            <person name="Artiguenave F."/>
            <person name="Postlethwait J.H."/>
            <person name="Manak J.R."/>
            <person name="Thompson E.M."/>
            <person name="Jaillon O."/>
            <person name="Du Pasquier L."/>
            <person name="Boudinot P."/>
            <person name="Liberles D.A."/>
            <person name="Volff J.N."/>
            <person name="Philippe H."/>
            <person name="Lenhard B."/>
            <person name="Roest Crollius H."/>
            <person name="Wincker P."/>
            <person name="Chourrout D."/>
        </authorList>
    </citation>
    <scope>NUCLEOTIDE SEQUENCE [LARGE SCALE GENOMIC DNA]</scope>
</reference>
<accession>E4YKW7</accession>
<gene>
    <name evidence="1" type="ORF">GSOID_T00028611001</name>
</gene>
<dbReference type="EMBL" id="FN654727">
    <property type="protein sequence ID" value="CBY36128.1"/>
    <property type="molecule type" value="Genomic_DNA"/>
</dbReference>
<dbReference type="AlphaFoldDB" id="E4YKW7"/>
<name>E4YKW7_OIKDI</name>
<dbReference type="Proteomes" id="UP000011014">
    <property type="component" value="Unassembled WGS sequence"/>
</dbReference>
<evidence type="ECO:0000313" key="1">
    <source>
        <dbReference type="EMBL" id="CBY36128.1"/>
    </source>
</evidence>
<protein>
    <submittedName>
        <fullName evidence="1">Uncharacterized protein</fullName>
    </submittedName>
</protein>